<accession>A0A8K0UKN7</accession>
<proteinExistence type="predicted"/>
<evidence type="ECO:0000313" key="2">
    <source>
        <dbReference type="Proteomes" id="UP000813824"/>
    </source>
</evidence>
<name>A0A8K0UKN7_9AGAR</name>
<evidence type="ECO:0000313" key="1">
    <source>
        <dbReference type="EMBL" id="KAH8093266.1"/>
    </source>
</evidence>
<dbReference type="Proteomes" id="UP000813824">
    <property type="component" value="Unassembled WGS sequence"/>
</dbReference>
<comment type="caution">
    <text evidence="1">The sequence shown here is derived from an EMBL/GenBank/DDBJ whole genome shotgun (WGS) entry which is preliminary data.</text>
</comment>
<dbReference type="EMBL" id="JAEVFJ010000029">
    <property type="protein sequence ID" value="KAH8093266.1"/>
    <property type="molecule type" value="Genomic_DNA"/>
</dbReference>
<sequence>MIAQVGKFSPLPGLFHPPTSEGQPILRKPRQLDCWHLMQLYAQKDTSHLTPAELDYINAYWTAHDERVTDLSLDEVIQMPEVVRADPRNLWERVCPPARKWEEVGKTFYHLKVVVGTHVGLGKYTGPLGGRDVVSLKEAQEMDEVRLRSVKHLEELPVLNPIENYRGPKLMDLSEAARSSSLKYGSA</sequence>
<dbReference type="AlphaFoldDB" id="A0A8K0UKN7"/>
<dbReference type="OrthoDB" id="10617120at2759"/>
<reference evidence="1" key="1">
    <citation type="journal article" date="2021" name="New Phytol.">
        <title>Evolutionary innovations through gain and loss of genes in the ectomycorrhizal Boletales.</title>
        <authorList>
            <person name="Wu G."/>
            <person name="Miyauchi S."/>
            <person name="Morin E."/>
            <person name="Kuo A."/>
            <person name="Drula E."/>
            <person name="Varga T."/>
            <person name="Kohler A."/>
            <person name="Feng B."/>
            <person name="Cao Y."/>
            <person name="Lipzen A."/>
            <person name="Daum C."/>
            <person name="Hundley H."/>
            <person name="Pangilinan J."/>
            <person name="Johnson J."/>
            <person name="Barry K."/>
            <person name="LaButti K."/>
            <person name="Ng V."/>
            <person name="Ahrendt S."/>
            <person name="Min B."/>
            <person name="Choi I.G."/>
            <person name="Park H."/>
            <person name="Plett J.M."/>
            <person name="Magnuson J."/>
            <person name="Spatafora J.W."/>
            <person name="Nagy L.G."/>
            <person name="Henrissat B."/>
            <person name="Grigoriev I.V."/>
            <person name="Yang Z.L."/>
            <person name="Xu J."/>
            <person name="Martin F.M."/>
        </authorList>
    </citation>
    <scope>NUCLEOTIDE SEQUENCE</scope>
    <source>
        <strain evidence="1">KKN 215</strain>
    </source>
</reference>
<protein>
    <submittedName>
        <fullName evidence="1">Uncharacterized protein</fullName>
    </submittedName>
</protein>
<organism evidence="1 2">
    <name type="scientific">Cristinia sonorae</name>
    <dbReference type="NCBI Taxonomy" id="1940300"/>
    <lineage>
        <taxon>Eukaryota</taxon>
        <taxon>Fungi</taxon>
        <taxon>Dikarya</taxon>
        <taxon>Basidiomycota</taxon>
        <taxon>Agaricomycotina</taxon>
        <taxon>Agaricomycetes</taxon>
        <taxon>Agaricomycetidae</taxon>
        <taxon>Agaricales</taxon>
        <taxon>Pleurotineae</taxon>
        <taxon>Stephanosporaceae</taxon>
        <taxon>Cristinia</taxon>
    </lineage>
</organism>
<gene>
    <name evidence="1" type="ORF">BXZ70DRAFT_390982</name>
</gene>
<keyword evidence="2" id="KW-1185">Reference proteome</keyword>